<gene>
    <name evidence="5" type="ORF">C6P61_02105</name>
</gene>
<feature type="domain" description="Thioredoxin" evidence="4">
    <location>
        <begin position="28"/>
        <end position="166"/>
    </location>
</feature>
<keyword evidence="2" id="KW-0201">Cytochrome c-type biogenesis</keyword>
<dbReference type="Gene3D" id="3.40.30.10">
    <property type="entry name" value="Glutaredoxin"/>
    <property type="match status" value="1"/>
</dbReference>
<sequence length="166" mass="17855">MKRRDMLVGGGALAALASAGLAGCSRGSEPPAAFWSQSWESPGGQPLAAADFRGRPLLLNFWATWCPPCVEELPLLDQFFQSHRGQGWQVLGLAIDQPSAVRAFLARRPLAFPIGLAGLGGTELSRELGNSNGGLPFSVLFDRAGRLVERKLGRLLSADLERWQSL</sequence>
<comment type="caution">
    <text evidence="5">The sequence shown here is derived from an EMBL/GenBank/DDBJ whole genome shotgun (WGS) entry which is preliminary data.</text>
</comment>
<dbReference type="SUPFAM" id="SSF52833">
    <property type="entry name" value="Thioredoxin-like"/>
    <property type="match status" value="1"/>
</dbReference>
<accession>A0A2S9KIL2</accession>
<dbReference type="PANTHER" id="PTHR42852">
    <property type="entry name" value="THIOL:DISULFIDE INTERCHANGE PROTEIN DSBE"/>
    <property type="match status" value="1"/>
</dbReference>
<evidence type="ECO:0000256" key="1">
    <source>
        <dbReference type="ARBA" id="ARBA00004196"/>
    </source>
</evidence>
<dbReference type="EMBL" id="PVLR01000006">
    <property type="protein sequence ID" value="PRD70264.1"/>
    <property type="molecule type" value="Genomic_DNA"/>
</dbReference>
<organism evidence="5 6">
    <name type="scientific">Malikia spinosa</name>
    <dbReference type="NCBI Taxonomy" id="86180"/>
    <lineage>
        <taxon>Bacteria</taxon>
        <taxon>Pseudomonadati</taxon>
        <taxon>Pseudomonadota</taxon>
        <taxon>Betaproteobacteria</taxon>
        <taxon>Burkholderiales</taxon>
        <taxon>Comamonadaceae</taxon>
        <taxon>Malikia</taxon>
    </lineage>
</organism>
<evidence type="ECO:0000256" key="3">
    <source>
        <dbReference type="ARBA" id="ARBA00023284"/>
    </source>
</evidence>
<evidence type="ECO:0000313" key="6">
    <source>
        <dbReference type="Proteomes" id="UP000238326"/>
    </source>
</evidence>
<name>A0A2S9KIL2_9BURK</name>
<evidence type="ECO:0000313" key="5">
    <source>
        <dbReference type="EMBL" id="PRD70264.1"/>
    </source>
</evidence>
<dbReference type="InterPro" id="IPR036249">
    <property type="entry name" value="Thioredoxin-like_sf"/>
</dbReference>
<dbReference type="OrthoDB" id="9811352at2"/>
<proteinExistence type="predicted"/>
<dbReference type="PROSITE" id="PS00194">
    <property type="entry name" value="THIOREDOXIN_1"/>
    <property type="match status" value="1"/>
</dbReference>
<dbReference type="InterPro" id="IPR013740">
    <property type="entry name" value="Redoxin"/>
</dbReference>
<dbReference type="InterPro" id="IPR017937">
    <property type="entry name" value="Thioredoxin_CS"/>
</dbReference>
<dbReference type="Pfam" id="PF08534">
    <property type="entry name" value="Redoxin"/>
    <property type="match status" value="1"/>
</dbReference>
<dbReference type="InterPro" id="IPR013766">
    <property type="entry name" value="Thioredoxin_domain"/>
</dbReference>
<dbReference type="RefSeq" id="WP_105728269.1">
    <property type="nucleotide sequence ID" value="NZ_PVLR01000006.1"/>
</dbReference>
<dbReference type="CDD" id="cd02966">
    <property type="entry name" value="TlpA_like_family"/>
    <property type="match status" value="1"/>
</dbReference>
<dbReference type="AlphaFoldDB" id="A0A2S9KIL2"/>
<dbReference type="PROSITE" id="PS51352">
    <property type="entry name" value="THIOREDOXIN_2"/>
    <property type="match status" value="1"/>
</dbReference>
<reference evidence="5 6" key="1">
    <citation type="submission" date="2018-03" db="EMBL/GenBank/DDBJ databases">
        <title>Comparative genomics illustrates the genes involved in a hyperalkaliphilic mechanisms of Serpentinomonas isolated from highly-alkaline calcium-rich serpentinized springs.</title>
        <authorList>
            <person name="Suzuki S."/>
            <person name="Ishii S."/>
            <person name="Walworth N."/>
            <person name="Bird L."/>
            <person name="Kuenen J.G."/>
            <person name="Nealson K.H."/>
        </authorList>
    </citation>
    <scope>NUCLEOTIDE SEQUENCE [LARGE SCALE GENOMIC DNA]</scope>
    <source>
        <strain evidence="5 6">83</strain>
    </source>
</reference>
<dbReference type="InterPro" id="IPR050553">
    <property type="entry name" value="Thioredoxin_ResA/DsbE_sf"/>
</dbReference>
<evidence type="ECO:0000256" key="2">
    <source>
        <dbReference type="ARBA" id="ARBA00022748"/>
    </source>
</evidence>
<dbReference type="PANTHER" id="PTHR42852:SF18">
    <property type="entry name" value="CHROMOSOME UNDETERMINED SCAFFOLD_47, WHOLE GENOME SHOTGUN SEQUENCE"/>
    <property type="match status" value="1"/>
</dbReference>
<dbReference type="Proteomes" id="UP000238326">
    <property type="component" value="Unassembled WGS sequence"/>
</dbReference>
<dbReference type="GO" id="GO:0017004">
    <property type="term" value="P:cytochrome complex assembly"/>
    <property type="evidence" value="ECO:0007669"/>
    <property type="project" value="UniProtKB-KW"/>
</dbReference>
<evidence type="ECO:0000259" key="4">
    <source>
        <dbReference type="PROSITE" id="PS51352"/>
    </source>
</evidence>
<keyword evidence="3" id="KW-0676">Redox-active center</keyword>
<dbReference type="GO" id="GO:0030313">
    <property type="term" value="C:cell envelope"/>
    <property type="evidence" value="ECO:0007669"/>
    <property type="project" value="UniProtKB-SubCell"/>
</dbReference>
<dbReference type="PROSITE" id="PS51257">
    <property type="entry name" value="PROKAR_LIPOPROTEIN"/>
    <property type="match status" value="1"/>
</dbReference>
<dbReference type="GO" id="GO:0015036">
    <property type="term" value="F:disulfide oxidoreductase activity"/>
    <property type="evidence" value="ECO:0007669"/>
    <property type="project" value="UniProtKB-ARBA"/>
</dbReference>
<keyword evidence="6" id="KW-1185">Reference proteome</keyword>
<protein>
    <submittedName>
        <fullName evidence="5">Redoxin</fullName>
    </submittedName>
</protein>
<comment type="subcellular location">
    <subcellularLocation>
        <location evidence="1">Cell envelope</location>
    </subcellularLocation>
</comment>